<reference evidence="1" key="1">
    <citation type="submission" date="2018-05" db="EMBL/GenBank/DDBJ databases">
        <authorList>
            <person name="Lanie J.A."/>
            <person name="Ng W.-L."/>
            <person name="Kazmierczak K.M."/>
            <person name="Andrzejewski T.M."/>
            <person name="Davidsen T.M."/>
            <person name="Wayne K.J."/>
            <person name="Tettelin H."/>
            <person name="Glass J.I."/>
            <person name="Rusch D."/>
            <person name="Podicherti R."/>
            <person name="Tsui H.-C.T."/>
            <person name="Winkler M.E."/>
        </authorList>
    </citation>
    <scope>NUCLEOTIDE SEQUENCE</scope>
</reference>
<protein>
    <submittedName>
        <fullName evidence="1">Uncharacterized protein</fullName>
    </submittedName>
</protein>
<dbReference type="EMBL" id="UINC01068237">
    <property type="protein sequence ID" value="SVC00701.1"/>
    <property type="molecule type" value="Genomic_DNA"/>
</dbReference>
<gene>
    <name evidence="1" type="ORF">METZ01_LOCUS253555</name>
</gene>
<sequence length="25" mass="2784">MVFLNSSDMNIISNGLKGLLEFNNI</sequence>
<proteinExistence type="predicted"/>
<organism evidence="1">
    <name type="scientific">marine metagenome</name>
    <dbReference type="NCBI Taxonomy" id="408172"/>
    <lineage>
        <taxon>unclassified sequences</taxon>
        <taxon>metagenomes</taxon>
        <taxon>ecological metagenomes</taxon>
    </lineage>
</organism>
<name>A0A382IPV3_9ZZZZ</name>
<accession>A0A382IPV3</accession>
<dbReference type="AlphaFoldDB" id="A0A382IPV3"/>
<evidence type="ECO:0000313" key="1">
    <source>
        <dbReference type="EMBL" id="SVC00701.1"/>
    </source>
</evidence>